<dbReference type="AlphaFoldDB" id="A0A1E3IMY1"/>
<dbReference type="KEGG" id="cdep:91089129"/>
<dbReference type="VEuPathDB" id="FungiDB:L203_01869"/>
<evidence type="ECO:0000256" key="1">
    <source>
        <dbReference type="SAM" id="MobiDB-lite"/>
    </source>
</evidence>
<name>A0A1E3IMY1_9TREE</name>
<evidence type="ECO:0000313" key="2">
    <source>
        <dbReference type="EMBL" id="WVN89690.1"/>
    </source>
</evidence>
<accession>A0A1E3IMY1</accession>
<reference evidence="2" key="2">
    <citation type="journal article" date="2022" name="Elife">
        <title>Obligate sexual reproduction of a homothallic fungus closely related to the Cryptococcus pathogenic species complex.</title>
        <authorList>
            <person name="Passer A.R."/>
            <person name="Clancey S.A."/>
            <person name="Shea T."/>
            <person name="David-Palma M."/>
            <person name="Averette A.F."/>
            <person name="Boekhout T."/>
            <person name="Porcel B.M."/>
            <person name="Nowrousian M."/>
            <person name="Cuomo C.A."/>
            <person name="Sun S."/>
            <person name="Heitman J."/>
            <person name="Coelho M.A."/>
        </authorList>
    </citation>
    <scope>NUCLEOTIDE SEQUENCE</scope>
    <source>
        <strain evidence="2">CBS 7841</strain>
    </source>
</reference>
<proteinExistence type="predicted"/>
<dbReference type="OrthoDB" id="14527at2759"/>
<gene>
    <name evidence="2" type="ORF">L203_104920</name>
</gene>
<sequence length="174" mass="18657">MSEQASAFALPVPSPPPKTNKSTGKRAARRPQPGVTHASRLPSAHTLRTFLAGLKHGMTVLTNNRGAVGKVTREMGISEGIAYGREDAKGKAVVWVVNPSSLSEWRRRGVEKKNQVFLEANGDLLGPLHCYIGSQFVDVGNADRAQDSAPVSTTISDHYSSHALKPSPAQRIPP</sequence>
<feature type="region of interest" description="Disordered" evidence="1">
    <location>
        <begin position="1"/>
        <end position="42"/>
    </location>
</feature>
<keyword evidence="3" id="KW-1185">Reference proteome</keyword>
<protein>
    <submittedName>
        <fullName evidence="2">Uncharacterized protein</fullName>
    </submittedName>
</protein>
<evidence type="ECO:0000313" key="3">
    <source>
        <dbReference type="Proteomes" id="UP000094043"/>
    </source>
</evidence>
<dbReference type="EMBL" id="CP143789">
    <property type="protein sequence ID" value="WVN89690.1"/>
    <property type="molecule type" value="Genomic_DNA"/>
</dbReference>
<feature type="compositionally biased region" description="Polar residues" evidence="1">
    <location>
        <begin position="149"/>
        <end position="158"/>
    </location>
</feature>
<feature type="region of interest" description="Disordered" evidence="1">
    <location>
        <begin position="148"/>
        <end position="174"/>
    </location>
</feature>
<dbReference type="GeneID" id="91089129"/>
<reference evidence="2" key="1">
    <citation type="submission" date="2016-06" db="EMBL/GenBank/DDBJ databases">
        <authorList>
            <person name="Cuomo C."/>
            <person name="Litvintseva A."/>
            <person name="Heitman J."/>
            <person name="Chen Y."/>
            <person name="Sun S."/>
            <person name="Springer D."/>
            <person name="Dromer F."/>
            <person name="Young S."/>
            <person name="Zeng Q."/>
            <person name="Chapman S."/>
            <person name="Gujja S."/>
            <person name="Saif S."/>
            <person name="Birren B."/>
        </authorList>
    </citation>
    <scope>NUCLEOTIDE SEQUENCE</scope>
    <source>
        <strain evidence="2">CBS 7841</strain>
    </source>
</reference>
<dbReference type="Proteomes" id="UP000094043">
    <property type="component" value="Chromosome 6"/>
</dbReference>
<reference evidence="2" key="3">
    <citation type="submission" date="2024-01" db="EMBL/GenBank/DDBJ databases">
        <authorList>
            <person name="Coelho M.A."/>
            <person name="David-Palma M."/>
            <person name="Shea T."/>
            <person name="Sun S."/>
            <person name="Cuomo C.A."/>
            <person name="Heitman J."/>
        </authorList>
    </citation>
    <scope>NUCLEOTIDE SEQUENCE</scope>
    <source>
        <strain evidence="2">CBS 7841</strain>
    </source>
</reference>
<organism evidence="2 3">
    <name type="scientific">Cryptococcus depauperatus CBS 7841</name>
    <dbReference type="NCBI Taxonomy" id="1295531"/>
    <lineage>
        <taxon>Eukaryota</taxon>
        <taxon>Fungi</taxon>
        <taxon>Dikarya</taxon>
        <taxon>Basidiomycota</taxon>
        <taxon>Agaricomycotina</taxon>
        <taxon>Tremellomycetes</taxon>
        <taxon>Tremellales</taxon>
        <taxon>Cryptococcaceae</taxon>
        <taxon>Cryptococcus</taxon>
    </lineage>
</organism>
<dbReference type="RefSeq" id="XP_066070390.1">
    <property type="nucleotide sequence ID" value="XM_066214293.1"/>
</dbReference>